<keyword evidence="3" id="KW-1185">Reference proteome</keyword>
<protein>
    <submittedName>
        <fullName evidence="2">YtxH domain-containing protein</fullName>
    </submittedName>
</protein>
<keyword evidence="1" id="KW-0812">Transmembrane</keyword>
<sequence length="75" mass="7930">MSNDSGNFALGLILGTAIGIGIGLLYAPHPGDETRAILRDKAVEFGDRADEFADRVKEGAAIAKNNLESRLSEAE</sequence>
<reference evidence="2 3" key="1">
    <citation type="submission" date="2024-03" db="EMBL/GenBank/DDBJ databases">
        <title>A Dehalogenimonas Isolated from Estuarine Sediments Dihaloeliminates Chlorinated Alkanes.</title>
        <authorList>
            <person name="Yang Y."/>
            <person name="Wang H."/>
        </authorList>
    </citation>
    <scope>NUCLEOTIDE SEQUENCE [LARGE SCALE GENOMIC DNA]</scope>
    <source>
        <strain evidence="2 3">W</strain>
    </source>
</reference>
<dbReference type="Pfam" id="PF12732">
    <property type="entry name" value="YtxH"/>
    <property type="match status" value="1"/>
</dbReference>
<name>A0ABZ2J7B9_9CHLR</name>
<gene>
    <name evidence="2" type="ORF">V8247_07720</name>
</gene>
<keyword evidence="1" id="KW-1133">Transmembrane helix</keyword>
<dbReference type="Proteomes" id="UP001375370">
    <property type="component" value="Chromosome"/>
</dbReference>
<dbReference type="RefSeq" id="WP_338737279.1">
    <property type="nucleotide sequence ID" value="NZ_CP146612.1"/>
</dbReference>
<evidence type="ECO:0000256" key="1">
    <source>
        <dbReference type="SAM" id="Phobius"/>
    </source>
</evidence>
<dbReference type="InterPro" id="IPR024623">
    <property type="entry name" value="YtxH"/>
</dbReference>
<accession>A0ABZ2J7B9</accession>
<proteinExistence type="predicted"/>
<evidence type="ECO:0000313" key="3">
    <source>
        <dbReference type="Proteomes" id="UP001375370"/>
    </source>
</evidence>
<feature type="transmembrane region" description="Helical" evidence="1">
    <location>
        <begin position="6"/>
        <end position="27"/>
    </location>
</feature>
<keyword evidence="1" id="KW-0472">Membrane</keyword>
<organism evidence="2 3">
    <name type="scientific">Candidatus Dehalogenimonas loeffleri</name>
    <dbReference type="NCBI Taxonomy" id="3127115"/>
    <lineage>
        <taxon>Bacteria</taxon>
        <taxon>Bacillati</taxon>
        <taxon>Chloroflexota</taxon>
        <taxon>Dehalococcoidia</taxon>
        <taxon>Dehalococcoidales</taxon>
        <taxon>Dehalococcoidaceae</taxon>
        <taxon>Dehalogenimonas</taxon>
    </lineage>
</organism>
<evidence type="ECO:0000313" key="2">
    <source>
        <dbReference type="EMBL" id="WWX25139.1"/>
    </source>
</evidence>
<dbReference type="EMBL" id="CP146612">
    <property type="protein sequence ID" value="WWX25139.1"/>
    <property type="molecule type" value="Genomic_DNA"/>
</dbReference>